<evidence type="ECO:0000313" key="2">
    <source>
        <dbReference type="Proteomes" id="UP000824120"/>
    </source>
</evidence>
<organism evidence="1 2">
    <name type="scientific">Solanum commersonii</name>
    <name type="common">Commerson's wild potato</name>
    <name type="synonym">Commerson's nightshade</name>
    <dbReference type="NCBI Taxonomy" id="4109"/>
    <lineage>
        <taxon>Eukaryota</taxon>
        <taxon>Viridiplantae</taxon>
        <taxon>Streptophyta</taxon>
        <taxon>Embryophyta</taxon>
        <taxon>Tracheophyta</taxon>
        <taxon>Spermatophyta</taxon>
        <taxon>Magnoliopsida</taxon>
        <taxon>eudicotyledons</taxon>
        <taxon>Gunneridae</taxon>
        <taxon>Pentapetalae</taxon>
        <taxon>asterids</taxon>
        <taxon>lamiids</taxon>
        <taxon>Solanales</taxon>
        <taxon>Solanaceae</taxon>
        <taxon>Solanoideae</taxon>
        <taxon>Solaneae</taxon>
        <taxon>Solanum</taxon>
    </lineage>
</organism>
<keyword evidence="2" id="KW-1185">Reference proteome</keyword>
<comment type="caution">
    <text evidence="1">The sequence shown here is derived from an EMBL/GenBank/DDBJ whole genome shotgun (WGS) entry which is preliminary data.</text>
</comment>
<dbReference type="AlphaFoldDB" id="A0A9J6AWQ3"/>
<proteinExistence type="predicted"/>
<evidence type="ECO:0000313" key="1">
    <source>
        <dbReference type="EMBL" id="KAG5628904.1"/>
    </source>
</evidence>
<dbReference type="Proteomes" id="UP000824120">
    <property type="component" value="Chromosome 1"/>
</dbReference>
<sequence length="65" mass="7353">MGKRKNQNCFIPNRSDCVDIIFPRKAVLRKKNCLISCLEKRGAEVGGTRVQLNPLGQKRRGAKKL</sequence>
<reference evidence="1 2" key="1">
    <citation type="submission" date="2020-09" db="EMBL/GenBank/DDBJ databases">
        <title>De no assembly of potato wild relative species, Solanum commersonii.</title>
        <authorList>
            <person name="Cho K."/>
        </authorList>
    </citation>
    <scope>NUCLEOTIDE SEQUENCE [LARGE SCALE GENOMIC DNA]</scope>
    <source>
        <strain evidence="1">LZ3.2</strain>
        <tissue evidence="1">Leaf</tissue>
    </source>
</reference>
<dbReference type="EMBL" id="JACXVP010000001">
    <property type="protein sequence ID" value="KAG5628904.1"/>
    <property type="molecule type" value="Genomic_DNA"/>
</dbReference>
<name>A0A9J6AWQ3_SOLCO</name>
<accession>A0A9J6AWQ3</accession>
<gene>
    <name evidence="1" type="ORF">H5410_000621</name>
</gene>
<protein>
    <submittedName>
        <fullName evidence="1">Uncharacterized protein</fullName>
    </submittedName>
</protein>